<dbReference type="EMBL" id="MLJW01007958">
    <property type="protein sequence ID" value="OIQ64634.1"/>
    <property type="molecule type" value="Genomic_DNA"/>
</dbReference>
<reference evidence="1" key="1">
    <citation type="submission" date="2016-10" db="EMBL/GenBank/DDBJ databases">
        <title>Sequence of Gallionella enrichment culture.</title>
        <authorList>
            <person name="Poehlein A."/>
            <person name="Muehling M."/>
            <person name="Daniel R."/>
        </authorList>
    </citation>
    <scope>NUCLEOTIDE SEQUENCE</scope>
</reference>
<dbReference type="AlphaFoldDB" id="A0A1J5P0Q5"/>
<accession>A0A1J5P0Q5</accession>
<organism evidence="1">
    <name type="scientific">mine drainage metagenome</name>
    <dbReference type="NCBI Taxonomy" id="410659"/>
    <lineage>
        <taxon>unclassified sequences</taxon>
        <taxon>metagenomes</taxon>
        <taxon>ecological metagenomes</taxon>
    </lineage>
</organism>
<gene>
    <name evidence="1" type="ORF">GALL_538150</name>
</gene>
<comment type="caution">
    <text evidence="1">The sequence shown here is derived from an EMBL/GenBank/DDBJ whole genome shotgun (WGS) entry which is preliminary data.</text>
</comment>
<evidence type="ECO:0000313" key="1">
    <source>
        <dbReference type="EMBL" id="OIQ64634.1"/>
    </source>
</evidence>
<name>A0A1J5P0Q5_9ZZZZ</name>
<proteinExistence type="predicted"/>
<protein>
    <submittedName>
        <fullName evidence="1">Uncharacterized protein</fullName>
    </submittedName>
</protein>
<sequence length="204" mass="22573">MHRLLIKSNGWVPIVATKPVPVYFTRDEATARGKFGLSVNQIESKNIKMQPSPPYVLYSNVQDMGEIYSDDFVFETSVRNDYREGAAACQNSTIYILCEGTAVGIPLCSKGCISNADLIFTNFFASGKDTDLSAFGVDFSSYVKVKVESKNGKGAIYLNDKLIYTVSHDVVRAKIIGFDFSFQGTGSVDYVKLTNGKVKYEDDF</sequence>